<evidence type="ECO:0000259" key="6">
    <source>
        <dbReference type="PROSITE" id="PS51372"/>
    </source>
</evidence>
<dbReference type="InterPro" id="IPR013011">
    <property type="entry name" value="PTS_EIIB_2"/>
</dbReference>
<dbReference type="InterPro" id="IPR036634">
    <property type="entry name" value="PRD_sf"/>
</dbReference>
<dbReference type="EMBL" id="LQRI01000224">
    <property type="protein sequence ID" value="KXT79433.1"/>
    <property type="molecule type" value="Genomic_DNA"/>
</dbReference>
<feature type="domain" description="PRD" evidence="6">
    <location>
        <begin position="309"/>
        <end position="416"/>
    </location>
</feature>
<dbReference type="CDD" id="cd05568">
    <property type="entry name" value="PTS_IIB_bgl_like"/>
    <property type="match status" value="1"/>
</dbReference>
<evidence type="ECO:0000256" key="4">
    <source>
        <dbReference type="ARBA" id="ARBA00023163"/>
    </source>
</evidence>
<evidence type="ECO:0000256" key="1">
    <source>
        <dbReference type="ARBA" id="ARBA00022679"/>
    </source>
</evidence>
<evidence type="ECO:0000313" key="10">
    <source>
        <dbReference type="Proteomes" id="UP000070678"/>
    </source>
</evidence>
<evidence type="ECO:0000313" key="7">
    <source>
        <dbReference type="EMBL" id="KXT79433.1"/>
    </source>
</evidence>
<evidence type="ECO:0000313" key="9">
    <source>
        <dbReference type="Proteomes" id="UP000070497"/>
    </source>
</evidence>
<dbReference type="InterPro" id="IPR036388">
    <property type="entry name" value="WH-like_DNA-bd_sf"/>
</dbReference>
<feature type="domain" description="PTS EIIB type-2" evidence="5">
    <location>
        <begin position="421"/>
        <end position="511"/>
    </location>
</feature>
<dbReference type="EMBL" id="LQNX01000072">
    <property type="protein sequence ID" value="KXT79891.1"/>
    <property type="molecule type" value="Genomic_DNA"/>
</dbReference>
<dbReference type="PATRIC" id="fig|1303.77.peg.2027"/>
<dbReference type="RefSeq" id="WP_061416705.1">
    <property type="nucleotide sequence ID" value="NZ_KQ969341.1"/>
</dbReference>
<feature type="domain" description="PRD" evidence="6">
    <location>
        <begin position="196"/>
        <end position="305"/>
    </location>
</feature>
<dbReference type="PROSITE" id="PS51372">
    <property type="entry name" value="PRD_2"/>
    <property type="match status" value="2"/>
</dbReference>
<dbReference type="Gene3D" id="1.10.1790.10">
    <property type="entry name" value="PRD domain"/>
    <property type="match status" value="1"/>
</dbReference>
<reference evidence="9 10" key="1">
    <citation type="submission" date="2016-01" db="EMBL/GenBank/DDBJ databases">
        <title>Highly variable Streptococcus oralis are common among viridans streptococci isolated from primates.</title>
        <authorList>
            <person name="Denapaite D."/>
            <person name="Rieger M."/>
            <person name="Koendgen S."/>
            <person name="Brueckner R."/>
            <person name="Ochigava I."/>
            <person name="Kappeler P."/>
            <person name="Maetz-Rensing K."/>
            <person name="Leendertz F."/>
            <person name="Hakenbeck R."/>
        </authorList>
    </citation>
    <scope>NUCLEOTIDE SEQUENCE [LARGE SCALE GENOMIC DNA]</scope>
    <source>
        <strain evidence="7 9">DD14</strain>
        <strain evidence="8 10">DD15</strain>
    </source>
</reference>
<organism evidence="8 10">
    <name type="scientific">Streptococcus oralis</name>
    <dbReference type="NCBI Taxonomy" id="1303"/>
    <lineage>
        <taxon>Bacteria</taxon>
        <taxon>Bacillati</taxon>
        <taxon>Bacillota</taxon>
        <taxon>Bacilli</taxon>
        <taxon>Lactobacillales</taxon>
        <taxon>Streptococcaceae</taxon>
        <taxon>Streptococcus</taxon>
    </lineage>
</organism>
<dbReference type="OrthoDB" id="369398at2"/>
<dbReference type="InterPro" id="IPR036095">
    <property type="entry name" value="PTS_EIIB-like_sf"/>
</dbReference>
<accession>A0A139NVK5</accession>
<keyword evidence="3" id="KW-0805">Transcription regulation</keyword>
<sequence length="555" mass="64837">MVLDKTSCELLLYLLNQETPKTIMTISKELGQSRRKVYYHIDKINDELEDPQLYIISLPRVGICLSTSQKFACRKLLSEVNPYDYVMSGQERMQLMLLFIGVAKERITIEKLMDLTEVSRNTVLNDLNTIRYQLSLEQYQVTLQVSKSQGYYLQAHSLNKIQYLQSLLYHIFLEGSSAFVSIVEEKIKERLQSELLLSEKVNYFLKKQVPVVEQGLGKKINHHEVTFMLQVLPYLLLGCDNVARYKEKHHDIEKEFSLIRKRIEYRVSQKLGLQLFDTFGISLSELKISLIAVLLLSYRKDRDVHAESEDFHQLKVALEDFIWCFESQMKMEIENKDNLLRNLLIHCKALLFRKTYGIFSKNPLTKQIRSKYLDLFIVTRKCSKILEEAWFVSLTDDEIAYLTIHIGGFLRYTPSDQVNSKKIYLICDEGVGVSKLLLKQCRFYLPNEQIGAVFTTEQFKSVEDIAQVDLIITTNEHLESKFPILKVNPILETEDILQIVDYLKHNVFRKDGKSFRDELSNLLASYISDKQTVMKLQDELQGLINRELLFQSFHE</sequence>
<dbReference type="Pfam" id="PF00874">
    <property type="entry name" value="PRD"/>
    <property type="match status" value="1"/>
</dbReference>
<dbReference type="SUPFAM" id="SSF52794">
    <property type="entry name" value="PTS system IIB component-like"/>
    <property type="match status" value="1"/>
</dbReference>
<dbReference type="InterPro" id="IPR011608">
    <property type="entry name" value="PRD"/>
</dbReference>
<keyword evidence="2" id="KW-0677">Repeat</keyword>
<evidence type="ECO:0000256" key="2">
    <source>
        <dbReference type="ARBA" id="ARBA00022737"/>
    </source>
</evidence>
<keyword evidence="1" id="KW-0808">Transferase</keyword>
<evidence type="ECO:0000259" key="5">
    <source>
        <dbReference type="PROSITE" id="PS51099"/>
    </source>
</evidence>
<gene>
    <name evidence="7" type="ORF">SORDD14_01827</name>
    <name evidence="8" type="ORF">SORDD15_01873</name>
</gene>
<evidence type="ECO:0000313" key="8">
    <source>
        <dbReference type="EMBL" id="KXT79891.1"/>
    </source>
</evidence>
<dbReference type="AlphaFoldDB" id="A0A139NVK5"/>
<name>A0A139NVK5_STROR</name>
<dbReference type="GO" id="GO:0009401">
    <property type="term" value="P:phosphoenolpyruvate-dependent sugar phosphotransferase system"/>
    <property type="evidence" value="ECO:0007669"/>
    <property type="project" value="InterPro"/>
</dbReference>
<dbReference type="Gene3D" id="3.40.50.2300">
    <property type="match status" value="1"/>
</dbReference>
<keyword evidence="4" id="KW-0804">Transcription</keyword>
<dbReference type="Proteomes" id="UP000070497">
    <property type="component" value="Unassembled WGS sequence"/>
</dbReference>
<dbReference type="Gene3D" id="1.10.10.10">
    <property type="entry name" value="Winged helix-like DNA-binding domain superfamily/Winged helix DNA-binding domain"/>
    <property type="match status" value="1"/>
</dbReference>
<dbReference type="GO" id="GO:0006355">
    <property type="term" value="P:regulation of DNA-templated transcription"/>
    <property type="evidence" value="ECO:0007669"/>
    <property type="project" value="InterPro"/>
</dbReference>
<dbReference type="SUPFAM" id="SSF63520">
    <property type="entry name" value="PTS-regulatory domain, PRD"/>
    <property type="match status" value="1"/>
</dbReference>
<evidence type="ECO:0000256" key="3">
    <source>
        <dbReference type="ARBA" id="ARBA00023015"/>
    </source>
</evidence>
<protein>
    <submittedName>
        <fullName evidence="8">Transcriptional antiterminator with PTS regulation domain</fullName>
    </submittedName>
</protein>
<dbReference type="PANTHER" id="PTHR30185">
    <property type="entry name" value="CRYPTIC BETA-GLUCOSIDE BGL OPERON ANTITERMINATOR"/>
    <property type="match status" value="1"/>
</dbReference>
<proteinExistence type="predicted"/>
<comment type="caution">
    <text evidence="8">The sequence shown here is derived from an EMBL/GenBank/DDBJ whole genome shotgun (WGS) entry which is preliminary data.</text>
</comment>
<dbReference type="Proteomes" id="UP000070678">
    <property type="component" value="Unassembled WGS sequence"/>
</dbReference>
<dbReference type="InterPro" id="IPR050661">
    <property type="entry name" value="BglG_antiterminators"/>
</dbReference>
<dbReference type="PANTHER" id="PTHR30185:SF18">
    <property type="entry name" value="TRANSCRIPTIONAL REGULATOR MTLR"/>
    <property type="match status" value="1"/>
</dbReference>
<dbReference type="GO" id="GO:0008982">
    <property type="term" value="F:protein-N(PI)-phosphohistidine-sugar phosphotransferase activity"/>
    <property type="evidence" value="ECO:0007669"/>
    <property type="project" value="InterPro"/>
</dbReference>
<dbReference type="PROSITE" id="PS51099">
    <property type="entry name" value="PTS_EIIB_TYPE_2"/>
    <property type="match status" value="1"/>
</dbReference>